<evidence type="ECO:0000259" key="1">
    <source>
        <dbReference type="SMART" id="SM00481"/>
    </source>
</evidence>
<evidence type="ECO:0000313" key="3">
    <source>
        <dbReference type="Proteomes" id="UP000683246"/>
    </source>
</evidence>
<feature type="domain" description="Polymerase/histidinol phosphatase N-terminal" evidence="1">
    <location>
        <begin position="7"/>
        <end position="72"/>
    </location>
</feature>
<reference evidence="2" key="1">
    <citation type="submission" date="2020-07" db="EMBL/GenBank/DDBJ databases">
        <title>Vallitalea pronyensis genome.</title>
        <authorList>
            <person name="Postec A."/>
        </authorList>
    </citation>
    <scope>NUCLEOTIDE SEQUENCE</scope>
    <source>
        <strain evidence="2">FatNI3</strain>
    </source>
</reference>
<evidence type="ECO:0000313" key="2">
    <source>
        <dbReference type="EMBL" id="QUI24706.1"/>
    </source>
</evidence>
<gene>
    <name evidence="2" type="ORF">HZI73_21445</name>
</gene>
<dbReference type="PANTHER" id="PTHR42924">
    <property type="entry name" value="EXONUCLEASE"/>
    <property type="match status" value="1"/>
</dbReference>
<dbReference type="Pfam" id="PF02811">
    <property type="entry name" value="PHP"/>
    <property type="match status" value="1"/>
</dbReference>
<accession>A0A8J8MNB5</accession>
<dbReference type="InterPro" id="IPR004013">
    <property type="entry name" value="PHP_dom"/>
</dbReference>
<dbReference type="GO" id="GO:0004534">
    <property type="term" value="F:5'-3' RNA exonuclease activity"/>
    <property type="evidence" value="ECO:0007669"/>
    <property type="project" value="TreeGrafter"/>
</dbReference>
<name>A0A8J8MNB5_9FIRM</name>
<dbReference type="Proteomes" id="UP000683246">
    <property type="component" value="Chromosome"/>
</dbReference>
<dbReference type="KEGG" id="vpy:HZI73_21445"/>
<organism evidence="2 3">
    <name type="scientific">Vallitalea pronyensis</name>
    <dbReference type="NCBI Taxonomy" id="1348613"/>
    <lineage>
        <taxon>Bacteria</taxon>
        <taxon>Bacillati</taxon>
        <taxon>Bacillota</taxon>
        <taxon>Clostridia</taxon>
        <taxon>Lachnospirales</taxon>
        <taxon>Vallitaleaceae</taxon>
        <taxon>Vallitalea</taxon>
    </lineage>
</organism>
<dbReference type="SMART" id="SM00481">
    <property type="entry name" value="POLIIIAc"/>
    <property type="match status" value="1"/>
</dbReference>
<dbReference type="SUPFAM" id="SSF89550">
    <property type="entry name" value="PHP domain-like"/>
    <property type="match status" value="1"/>
</dbReference>
<dbReference type="InterPro" id="IPR052018">
    <property type="entry name" value="PHP_domain"/>
</dbReference>
<dbReference type="Gene3D" id="3.20.20.140">
    <property type="entry name" value="Metal-dependent hydrolases"/>
    <property type="match status" value="1"/>
</dbReference>
<dbReference type="GO" id="GO:0035312">
    <property type="term" value="F:5'-3' DNA exonuclease activity"/>
    <property type="evidence" value="ECO:0007669"/>
    <property type="project" value="TreeGrafter"/>
</dbReference>
<dbReference type="InterPro" id="IPR016195">
    <property type="entry name" value="Pol/histidinol_Pase-like"/>
</dbReference>
<dbReference type="RefSeq" id="WP_212695400.1">
    <property type="nucleotide sequence ID" value="NZ_CP058649.1"/>
</dbReference>
<dbReference type="EMBL" id="CP058649">
    <property type="protein sequence ID" value="QUI24706.1"/>
    <property type="molecule type" value="Genomic_DNA"/>
</dbReference>
<proteinExistence type="predicted"/>
<dbReference type="NCBIfam" id="NF038032">
    <property type="entry name" value="CehA_McbA_metalo"/>
    <property type="match status" value="1"/>
</dbReference>
<protein>
    <submittedName>
        <fullName evidence="2">CehA/McbA family metallohydrolase</fullName>
    </submittedName>
</protein>
<dbReference type="PANTHER" id="PTHR42924:SF3">
    <property type="entry name" value="POLYMERASE_HISTIDINOL PHOSPHATASE N-TERMINAL DOMAIN-CONTAINING PROTEIN"/>
    <property type="match status" value="1"/>
</dbReference>
<dbReference type="AlphaFoldDB" id="A0A8J8MNB5"/>
<sequence>MKTWIPCELHTHTQHSDGQFTVLELARAAKETGRESIAITDHNTLVPKEEIVEAMEETGIQIVRGLEWTTFYGHMVVLGMSHYVDWRNMGMYTIHEGLAKIHEAGGIAGIAHPYRVGSPLCTGCFWQYDVKDWHAIDYLEVWSQQFPPEKESNQRALALWTDLLNKGYRITGTYGLDWHAPYPEDAITAVTYLQVDRDENSCYEEQVKVAIKNGRVVVTMGPLLLFFLKNNMTSQEWGIGDTVTLSSHEKLDVSISLDEHRGQDKWQQSNRPSYVALQSNLGLLTKQALGIGEKHMNCTLDTQGLKWVRAELFGYMHDDVETMIGFTNAIYFSP</sequence>
<keyword evidence="3" id="KW-1185">Reference proteome</keyword>
<dbReference type="InterPro" id="IPR003141">
    <property type="entry name" value="Pol/His_phosphatase_N"/>
</dbReference>